<evidence type="ECO:0000256" key="1">
    <source>
        <dbReference type="SAM" id="SignalP"/>
    </source>
</evidence>
<proteinExistence type="evidence at transcript level"/>
<accession>L7LRE0</accession>
<dbReference type="AlphaFoldDB" id="L7LRE0"/>
<keyword evidence="1" id="KW-0732">Signal</keyword>
<protein>
    <submittedName>
        <fullName evidence="2">Putative group i salivary lipocalin</fullName>
    </submittedName>
</protein>
<sequence length="204" mass="24034">MRLQSLLCVSTFALVTAISSSHETRKANGNEEIFKFYSTKELIWTTHTTGEVRRLCKVDLKETLISKSIAFRRSFYEDRRWVMREYSGTFRKSGTFNRTAREPYDTLDVKRNIDGNMRHIVTETLHYQSKDNRCAVFLILGTHGTSVKLRYELRMRDSKIKEGFNYQDPCWKALNDAKHKKILKLYDKKCQNALHKLYPNPLQP</sequence>
<evidence type="ECO:0000313" key="2">
    <source>
        <dbReference type="EMBL" id="JAA54092.1"/>
    </source>
</evidence>
<reference evidence="2" key="1">
    <citation type="submission" date="2012-11" db="EMBL/GenBank/DDBJ databases">
        <authorList>
            <person name="Lucero-Rivera Y.E."/>
            <person name="Tovar-Ramirez D."/>
        </authorList>
    </citation>
    <scope>NUCLEOTIDE SEQUENCE</scope>
    <source>
        <tissue evidence="2">Salivary gland</tissue>
    </source>
</reference>
<feature type="signal peptide" evidence="1">
    <location>
        <begin position="1"/>
        <end position="17"/>
    </location>
</feature>
<reference evidence="2" key="2">
    <citation type="journal article" date="2015" name="J. Proteomics">
        <title>Sexual differences in the sialomes of the zebra tick, Rhipicephalus pulchellus.</title>
        <authorList>
            <person name="Tan A.W."/>
            <person name="Francischetti I.M."/>
            <person name="Slovak M."/>
            <person name="Kini R.M."/>
            <person name="Ribeiro J.M."/>
        </authorList>
    </citation>
    <scope>NUCLEOTIDE SEQUENCE</scope>
    <source>
        <tissue evidence="2">Salivary gland</tissue>
    </source>
</reference>
<organism evidence="2">
    <name type="scientific">Rhipicephalus pulchellus</name>
    <name type="common">Yellow backed tick</name>
    <name type="synonym">Dermacentor pulchellus</name>
    <dbReference type="NCBI Taxonomy" id="72859"/>
    <lineage>
        <taxon>Eukaryota</taxon>
        <taxon>Metazoa</taxon>
        <taxon>Ecdysozoa</taxon>
        <taxon>Arthropoda</taxon>
        <taxon>Chelicerata</taxon>
        <taxon>Arachnida</taxon>
        <taxon>Acari</taxon>
        <taxon>Parasitiformes</taxon>
        <taxon>Ixodida</taxon>
        <taxon>Ixodoidea</taxon>
        <taxon>Ixodidae</taxon>
        <taxon>Rhipicephalinae</taxon>
        <taxon>Rhipicephalus</taxon>
        <taxon>Rhipicephalus</taxon>
    </lineage>
</organism>
<feature type="chain" id="PRO_5003980488" evidence="1">
    <location>
        <begin position="18"/>
        <end position="204"/>
    </location>
</feature>
<name>L7LRE0_RHIPC</name>
<dbReference type="EMBL" id="GACK01010942">
    <property type="protein sequence ID" value="JAA54092.1"/>
    <property type="molecule type" value="mRNA"/>
</dbReference>